<evidence type="ECO:0000256" key="5">
    <source>
        <dbReference type="ARBA" id="ARBA00023136"/>
    </source>
</evidence>
<feature type="transmembrane region" description="Helical" evidence="6">
    <location>
        <begin position="235"/>
        <end position="256"/>
    </location>
</feature>
<accession>A0A1I4TSK6</accession>
<gene>
    <name evidence="7" type="ORF">SAMN02982985_05338</name>
</gene>
<dbReference type="CDD" id="cd06662">
    <property type="entry name" value="SURF1"/>
    <property type="match status" value="1"/>
</dbReference>
<protein>
    <recommendedName>
        <fullName evidence="6">SURF1-like protein</fullName>
    </recommendedName>
</protein>
<reference evidence="7 8" key="1">
    <citation type="submission" date="2016-10" db="EMBL/GenBank/DDBJ databases">
        <authorList>
            <person name="de Groot N.N."/>
        </authorList>
    </citation>
    <scope>NUCLEOTIDE SEQUENCE [LARGE SCALE GENOMIC DNA]</scope>
    <source>
        <strain evidence="7 8">ATCC 43154</strain>
    </source>
</reference>
<keyword evidence="6" id="KW-1003">Cell membrane</keyword>
<dbReference type="STRING" id="758825.SAMN02982985_05338"/>
<evidence type="ECO:0000256" key="6">
    <source>
        <dbReference type="RuleBase" id="RU363076"/>
    </source>
</evidence>
<dbReference type="PROSITE" id="PS50895">
    <property type="entry name" value="SURF1"/>
    <property type="match status" value="1"/>
</dbReference>
<keyword evidence="4 6" id="KW-1133">Transmembrane helix</keyword>
<comment type="similarity">
    <text evidence="2 6">Belongs to the SURF1 family.</text>
</comment>
<evidence type="ECO:0000256" key="3">
    <source>
        <dbReference type="ARBA" id="ARBA00022692"/>
    </source>
</evidence>
<dbReference type="OrthoDB" id="9807214at2"/>
<dbReference type="GO" id="GO:0005886">
    <property type="term" value="C:plasma membrane"/>
    <property type="evidence" value="ECO:0007669"/>
    <property type="project" value="UniProtKB-SubCell"/>
</dbReference>
<sequence>MSKQPHVNEGGAPGAARSGALRLALLAGAVLLIAGFLALGSWQVQRLFWKRALIERVEQRVHAAPAAAPGAARWNGVTAATDEYRHVRVAGILLFEASVRSQAVTALGSGYWLLTPLCQQDGTVVLVNRGFVEAAAPAPATATPALACPPGTVPRVTMTGLLRVSEPNGGFLRKNDPSKQRWYSRDVRAIAAAQGLQRVAPYFVDAAAGQEPSDAADGQRPVGGLTVIAFPDSHLVYALTWFALAAMSAAMLWWLLRGGARRRRD</sequence>
<comment type="subcellular location">
    <subcellularLocation>
        <location evidence="6">Cell membrane</location>
        <topology evidence="6">Multi-pass membrane protein</topology>
    </subcellularLocation>
    <subcellularLocation>
        <location evidence="1">Membrane</location>
    </subcellularLocation>
</comment>
<name>A0A1I4TSK6_9BURK</name>
<dbReference type="Proteomes" id="UP000199470">
    <property type="component" value="Unassembled WGS sequence"/>
</dbReference>
<dbReference type="PANTHER" id="PTHR23427">
    <property type="entry name" value="SURFEIT LOCUS PROTEIN"/>
    <property type="match status" value="1"/>
</dbReference>
<keyword evidence="3 6" id="KW-0812">Transmembrane</keyword>
<dbReference type="AlphaFoldDB" id="A0A1I4TSK6"/>
<dbReference type="PANTHER" id="PTHR23427:SF2">
    <property type="entry name" value="SURFEIT LOCUS PROTEIN 1"/>
    <property type="match status" value="1"/>
</dbReference>
<dbReference type="RefSeq" id="WP_093390726.1">
    <property type="nucleotide sequence ID" value="NZ_FOTW01000033.1"/>
</dbReference>
<keyword evidence="5 6" id="KW-0472">Membrane</keyword>
<dbReference type="InterPro" id="IPR045214">
    <property type="entry name" value="Surf1/Surf4"/>
</dbReference>
<proteinExistence type="inferred from homology"/>
<evidence type="ECO:0000313" key="7">
    <source>
        <dbReference type="EMBL" id="SFM79698.1"/>
    </source>
</evidence>
<keyword evidence="8" id="KW-1185">Reference proteome</keyword>
<feature type="transmembrane region" description="Helical" evidence="6">
    <location>
        <begin position="21"/>
        <end position="42"/>
    </location>
</feature>
<evidence type="ECO:0000313" key="8">
    <source>
        <dbReference type="Proteomes" id="UP000199470"/>
    </source>
</evidence>
<organism evidence="7 8">
    <name type="scientific">Rugamonas rubra</name>
    <dbReference type="NCBI Taxonomy" id="758825"/>
    <lineage>
        <taxon>Bacteria</taxon>
        <taxon>Pseudomonadati</taxon>
        <taxon>Pseudomonadota</taxon>
        <taxon>Betaproteobacteria</taxon>
        <taxon>Burkholderiales</taxon>
        <taxon>Oxalobacteraceae</taxon>
        <taxon>Telluria group</taxon>
        <taxon>Rugamonas</taxon>
    </lineage>
</organism>
<dbReference type="Pfam" id="PF02104">
    <property type="entry name" value="SURF1"/>
    <property type="match status" value="1"/>
</dbReference>
<evidence type="ECO:0000256" key="4">
    <source>
        <dbReference type="ARBA" id="ARBA00022989"/>
    </source>
</evidence>
<evidence type="ECO:0000256" key="1">
    <source>
        <dbReference type="ARBA" id="ARBA00004370"/>
    </source>
</evidence>
<evidence type="ECO:0000256" key="2">
    <source>
        <dbReference type="ARBA" id="ARBA00007165"/>
    </source>
</evidence>
<dbReference type="InterPro" id="IPR002994">
    <property type="entry name" value="Surf1/Shy1"/>
</dbReference>
<dbReference type="EMBL" id="FOTW01000033">
    <property type="protein sequence ID" value="SFM79698.1"/>
    <property type="molecule type" value="Genomic_DNA"/>
</dbReference>